<keyword evidence="1" id="KW-0812">Transmembrane</keyword>
<dbReference type="Pfam" id="PF14209">
    <property type="entry name" value="DUF4321"/>
    <property type="match status" value="1"/>
</dbReference>
<evidence type="ECO:0000256" key="1">
    <source>
        <dbReference type="SAM" id="Phobius"/>
    </source>
</evidence>
<keyword evidence="1" id="KW-1133">Transmembrane helix</keyword>
<evidence type="ECO:0000313" key="2">
    <source>
        <dbReference type="EMBL" id="MSR92864.1"/>
    </source>
</evidence>
<name>A0A6N7URF1_9FIRM</name>
<dbReference type="EMBL" id="VULY01000018">
    <property type="protein sequence ID" value="MSR92864.1"/>
    <property type="molecule type" value="Genomic_DNA"/>
</dbReference>
<reference evidence="2 3" key="1">
    <citation type="submission" date="2019-08" db="EMBL/GenBank/DDBJ databases">
        <title>In-depth cultivation of the pig gut microbiome towards novel bacterial diversity and tailored functional studies.</title>
        <authorList>
            <person name="Wylensek D."/>
            <person name="Hitch T.C.A."/>
            <person name="Clavel T."/>
        </authorList>
    </citation>
    <scope>NUCLEOTIDE SEQUENCE [LARGE SCALE GENOMIC DNA]</scope>
    <source>
        <strain evidence="2 3">68-1-5</strain>
    </source>
</reference>
<protein>
    <submittedName>
        <fullName evidence="2">DUF4321 domain-containing protein</fullName>
    </submittedName>
</protein>
<sequence>MKGAAGKNVWALFLLILAGIVLGGFLGSLSEGIPALSWLGYGQTFGLKAPVSLDLGIVAVTFGISIKITIAGLLGIVAAAGIYRFL</sequence>
<dbReference type="RefSeq" id="WP_154475413.1">
    <property type="nucleotide sequence ID" value="NZ_VULY01000018.1"/>
</dbReference>
<dbReference type="Proteomes" id="UP000434409">
    <property type="component" value="Unassembled WGS sequence"/>
</dbReference>
<feature type="transmembrane region" description="Helical" evidence="1">
    <location>
        <begin position="56"/>
        <end position="83"/>
    </location>
</feature>
<evidence type="ECO:0000313" key="3">
    <source>
        <dbReference type="Proteomes" id="UP000434409"/>
    </source>
</evidence>
<keyword evidence="3" id="KW-1185">Reference proteome</keyword>
<gene>
    <name evidence="2" type="ORF">FYJ34_00890</name>
</gene>
<comment type="caution">
    <text evidence="2">The sequence shown here is derived from an EMBL/GenBank/DDBJ whole genome shotgun (WGS) entry which is preliminary data.</text>
</comment>
<keyword evidence="1" id="KW-0472">Membrane</keyword>
<dbReference type="InterPro" id="IPR025470">
    <property type="entry name" value="DUF4321"/>
</dbReference>
<proteinExistence type="predicted"/>
<organism evidence="2 3">
    <name type="scientific">Suipraeoptans intestinalis</name>
    <dbReference type="NCBI Taxonomy" id="2606628"/>
    <lineage>
        <taxon>Bacteria</taxon>
        <taxon>Bacillati</taxon>
        <taxon>Bacillota</taxon>
        <taxon>Clostridia</taxon>
        <taxon>Lachnospirales</taxon>
        <taxon>Lachnospiraceae</taxon>
        <taxon>Suipraeoptans</taxon>
    </lineage>
</organism>
<dbReference type="AlphaFoldDB" id="A0A6N7URF1"/>
<accession>A0A6N7URF1</accession>